<dbReference type="AlphaFoldDB" id="A0A165Z655"/>
<comment type="caution">
    <text evidence="2">The sequence shown here is derived from an EMBL/GenBank/DDBJ whole genome shotgun (WGS) entry which is preliminary data.</text>
</comment>
<organism evidence="2 3">
    <name type="scientific">Pseudovibrio axinellae</name>
    <dbReference type="NCBI Taxonomy" id="989403"/>
    <lineage>
        <taxon>Bacteria</taxon>
        <taxon>Pseudomonadati</taxon>
        <taxon>Pseudomonadota</taxon>
        <taxon>Alphaproteobacteria</taxon>
        <taxon>Hyphomicrobiales</taxon>
        <taxon>Stappiaceae</taxon>
        <taxon>Pseudovibrio</taxon>
    </lineage>
</organism>
<evidence type="ECO:0000313" key="3">
    <source>
        <dbReference type="Proteomes" id="UP000076577"/>
    </source>
</evidence>
<dbReference type="SMART" id="SM00530">
    <property type="entry name" value="HTH_XRE"/>
    <property type="match status" value="1"/>
</dbReference>
<evidence type="ECO:0000259" key="1">
    <source>
        <dbReference type="PROSITE" id="PS50943"/>
    </source>
</evidence>
<reference evidence="2 3" key="1">
    <citation type="journal article" date="2016" name="Front. Microbiol.">
        <title>Comparative Genomic Analysis Reveals a Diverse Repertoire of Genes Involved in Prokaryote-Eukaryote Interactions within the Pseudovibrio Genus.</title>
        <authorList>
            <person name="Romano S."/>
            <person name="Fernandez-Guerra A."/>
            <person name="Reen F.J."/>
            <person name="Glockner F.O."/>
            <person name="Crowley S.P."/>
            <person name="O'Sullivan O."/>
            <person name="Cotter P.D."/>
            <person name="Adams C."/>
            <person name="Dobson A.D."/>
            <person name="O'Gara F."/>
        </authorList>
    </citation>
    <scope>NUCLEOTIDE SEQUENCE [LARGE SCALE GENOMIC DNA]</scope>
    <source>
        <strain evidence="2 3">Ad2</strain>
    </source>
</reference>
<dbReference type="SUPFAM" id="SSF47413">
    <property type="entry name" value="lambda repressor-like DNA-binding domains"/>
    <property type="match status" value="1"/>
</dbReference>
<name>A0A165Z655_9HYPH</name>
<proteinExistence type="predicted"/>
<gene>
    <name evidence="2" type="ORF">PsAD2_01822</name>
</gene>
<accession>A0A165Z655</accession>
<dbReference type="EMBL" id="LMCB01000013">
    <property type="protein sequence ID" value="KZL19544.1"/>
    <property type="molecule type" value="Genomic_DNA"/>
</dbReference>
<evidence type="ECO:0000313" key="2">
    <source>
        <dbReference type="EMBL" id="KZL19544.1"/>
    </source>
</evidence>
<dbReference type="STRING" id="989403.SAMN05421798_102383"/>
<dbReference type="Gene3D" id="1.10.260.40">
    <property type="entry name" value="lambda repressor-like DNA-binding domains"/>
    <property type="match status" value="1"/>
</dbReference>
<dbReference type="Pfam" id="PF13560">
    <property type="entry name" value="HTH_31"/>
    <property type="match status" value="1"/>
</dbReference>
<dbReference type="InterPro" id="IPR001387">
    <property type="entry name" value="Cro/C1-type_HTH"/>
</dbReference>
<dbReference type="PROSITE" id="PS50943">
    <property type="entry name" value="HTH_CROC1"/>
    <property type="match status" value="1"/>
</dbReference>
<protein>
    <submittedName>
        <fullName evidence="2">Transcriptional repressor DicA</fullName>
    </submittedName>
</protein>
<feature type="domain" description="HTH cro/C1-type" evidence="1">
    <location>
        <begin position="10"/>
        <end position="64"/>
    </location>
</feature>
<dbReference type="OrthoDB" id="528805at2"/>
<dbReference type="CDD" id="cd00093">
    <property type="entry name" value="HTH_XRE"/>
    <property type="match status" value="1"/>
</dbReference>
<dbReference type="InterPro" id="IPR010982">
    <property type="entry name" value="Lambda_DNA-bd_dom_sf"/>
</dbReference>
<dbReference type="RefSeq" id="WP_161941215.1">
    <property type="nucleotide sequence ID" value="NZ_FOFM01000002.1"/>
</dbReference>
<dbReference type="GO" id="GO:0003677">
    <property type="term" value="F:DNA binding"/>
    <property type="evidence" value="ECO:0007669"/>
    <property type="project" value="InterPro"/>
</dbReference>
<keyword evidence="3" id="KW-1185">Reference proteome</keyword>
<dbReference type="Proteomes" id="UP000076577">
    <property type="component" value="Unassembled WGS sequence"/>
</dbReference>
<sequence length="141" mass="16036">MSNEDLGARIEAIRKKAGLRQLDFCKVLGVSRASLHNYMKGERDLPSSILLTLHREFQADPSWVLLGEGEKSLSEHEKIIAENTLLIGKVVDERILELGMTVRPEKRDETVLFFLAEFKKNRTGYTLEVENVDRVLRLVAA</sequence>
<dbReference type="PATRIC" id="fig|989403.3.peg.1951"/>